<feature type="region of interest" description="Disordered" evidence="1">
    <location>
        <begin position="173"/>
        <end position="197"/>
    </location>
</feature>
<name>C1EJM2_MICCC</name>
<evidence type="ECO:0000313" key="3">
    <source>
        <dbReference type="Proteomes" id="UP000002009"/>
    </source>
</evidence>
<organism evidence="2 3">
    <name type="scientific">Micromonas commoda (strain RCC299 / NOUM17 / CCMP2709)</name>
    <name type="common">Picoplanktonic green alga</name>
    <dbReference type="NCBI Taxonomy" id="296587"/>
    <lineage>
        <taxon>Eukaryota</taxon>
        <taxon>Viridiplantae</taxon>
        <taxon>Chlorophyta</taxon>
        <taxon>Mamiellophyceae</taxon>
        <taxon>Mamiellales</taxon>
        <taxon>Mamiellaceae</taxon>
        <taxon>Micromonas</taxon>
    </lineage>
</organism>
<evidence type="ECO:0000256" key="1">
    <source>
        <dbReference type="SAM" id="MobiDB-lite"/>
    </source>
</evidence>
<evidence type="ECO:0000313" key="2">
    <source>
        <dbReference type="EMBL" id="ACO68253.1"/>
    </source>
</evidence>
<dbReference type="KEGG" id="mis:MICPUN_64988"/>
<keyword evidence="3" id="KW-1185">Reference proteome</keyword>
<dbReference type="AlphaFoldDB" id="C1EJM2"/>
<dbReference type="EMBL" id="CP001335">
    <property type="protein sequence ID" value="ACO68253.1"/>
    <property type="molecule type" value="Genomic_DNA"/>
</dbReference>
<dbReference type="InParanoid" id="C1EJM2"/>
<dbReference type="RefSeq" id="XP_002506995.1">
    <property type="nucleotide sequence ID" value="XM_002506949.1"/>
</dbReference>
<accession>C1EJM2</accession>
<sequence>MAAVNFSKLMSPADFTKKMGVARLVPGKNPDLHVHKDLTLRDPISGTMCGCGVCELFDAYHGVRKRREINRVRLQDGVQVGKLPKVHEPLLYDSGREFGNQATDITVLGPEVIKMLDDARRDPSKDQAVVQDRLVQRDTVRLGQAQQARRNDTAHEGLRDAIARVNANPETAASVLGFTRNKSTGAKRTAEAPPADPQERLKFAAQPRGAILLPDPRHTLGAVEAASMQRIMASKHAAGGRAGASNFCTSSKAPLQELSNRAEPSGLGKVKGAVKIESNSPPRSSTVLPPVVVDLTSPTVVNNNTGGAGGYGFFGASGPDMPRVMSASGIAAAKRAEGGSITTKIGRGSRRAEMEDTHEAAIHAGITGPSGPVPAAPKLRVHTIEEMLVLLVHDDELSHASRNNLEGSLYEALGKCEDDDWDELSPGVIDLLENAQENITHRALRLLVRGILMNVNDLDNDDDDDDEEDGAYNFDEFKEAFELGRATGAQLFDSSGETLEDDSFDSSY</sequence>
<reference evidence="2 3" key="1">
    <citation type="journal article" date="2009" name="Science">
        <title>Green evolution and dynamic adaptations revealed by genomes of the marine picoeukaryotes Micromonas.</title>
        <authorList>
            <person name="Worden A.Z."/>
            <person name="Lee J.H."/>
            <person name="Mock T."/>
            <person name="Rouze P."/>
            <person name="Simmons M.P."/>
            <person name="Aerts A.L."/>
            <person name="Allen A.E."/>
            <person name="Cuvelier M.L."/>
            <person name="Derelle E."/>
            <person name="Everett M.V."/>
            <person name="Foulon E."/>
            <person name="Grimwood J."/>
            <person name="Gundlach H."/>
            <person name="Henrissat B."/>
            <person name="Napoli C."/>
            <person name="McDonald S.M."/>
            <person name="Parker M.S."/>
            <person name="Rombauts S."/>
            <person name="Salamov A."/>
            <person name="Von Dassow P."/>
            <person name="Badger J.H."/>
            <person name="Coutinho P.M."/>
            <person name="Demir E."/>
            <person name="Dubchak I."/>
            <person name="Gentemann C."/>
            <person name="Eikrem W."/>
            <person name="Gready J.E."/>
            <person name="John U."/>
            <person name="Lanier W."/>
            <person name="Lindquist E.A."/>
            <person name="Lucas S."/>
            <person name="Mayer K.F."/>
            <person name="Moreau H."/>
            <person name="Not F."/>
            <person name="Otillar R."/>
            <person name="Panaud O."/>
            <person name="Pangilinan J."/>
            <person name="Paulsen I."/>
            <person name="Piegu B."/>
            <person name="Poliakov A."/>
            <person name="Robbens S."/>
            <person name="Schmutz J."/>
            <person name="Toulza E."/>
            <person name="Wyss T."/>
            <person name="Zelensky A."/>
            <person name="Zhou K."/>
            <person name="Armbrust E.V."/>
            <person name="Bhattacharya D."/>
            <person name="Goodenough U.W."/>
            <person name="Van de Peer Y."/>
            <person name="Grigoriev I.V."/>
        </authorList>
    </citation>
    <scope>NUCLEOTIDE SEQUENCE [LARGE SCALE GENOMIC DNA]</scope>
    <source>
        <strain evidence="3">RCC299 / NOUM17</strain>
    </source>
</reference>
<gene>
    <name evidence="2" type="ORF">MICPUN_64988</name>
</gene>
<dbReference type="Proteomes" id="UP000002009">
    <property type="component" value="Chromosome 17"/>
</dbReference>
<proteinExistence type="predicted"/>
<dbReference type="GeneID" id="8249888"/>
<protein>
    <submittedName>
        <fullName evidence="2">Uncharacterized protein</fullName>
    </submittedName>
</protein>